<name>A0A2N7UAC1_9GAMM</name>
<dbReference type="CDD" id="cd03257">
    <property type="entry name" value="ABC_NikE_OppD_transporters"/>
    <property type="match status" value="2"/>
</dbReference>
<dbReference type="OrthoDB" id="9784450at2"/>
<dbReference type="Pfam" id="PF00005">
    <property type="entry name" value="ABC_tran"/>
    <property type="match status" value="2"/>
</dbReference>
<dbReference type="InterPro" id="IPR017871">
    <property type="entry name" value="ABC_transporter-like_CS"/>
</dbReference>
<dbReference type="Proteomes" id="UP000235803">
    <property type="component" value="Unassembled WGS sequence"/>
</dbReference>
<feature type="domain" description="ABC transporter" evidence="5">
    <location>
        <begin position="280"/>
        <end position="520"/>
    </location>
</feature>
<keyword evidence="4 6" id="KW-0067">ATP-binding</keyword>
<dbReference type="PROSITE" id="PS00211">
    <property type="entry name" value="ABC_TRANSPORTER_1"/>
    <property type="match status" value="2"/>
</dbReference>
<dbReference type="SUPFAM" id="SSF52540">
    <property type="entry name" value="P-loop containing nucleoside triphosphate hydrolases"/>
    <property type="match status" value="2"/>
</dbReference>
<dbReference type="PROSITE" id="PS50893">
    <property type="entry name" value="ABC_TRANSPORTER_2"/>
    <property type="match status" value="2"/>
</dbReference>
<organism evidence="6 7">
    <name type="scientific">Billgrantia endophytica</name>
    <dbReference type="NCBI Taxonomy" id="2033802"/>
    <lineage>
        <taxon>Bacteria</taxon>
        <taxon>Pseudomonadati</taxon>
        <taxon>Pseudomonadota</taxon>
        <taxon>Gammaproteobacteria</taxon>
        <taxon>Oceanospirillales</taxon>
        <taxon>Halomonadaceae</taxon>
        <taxon>Billgrantia</taxon>
    </lineage>
</organism>
<dbReference type="AlphaFoldDB" id="A0A2N7UAC1"/>
<dbReference type="PANTHER" id="PTHR43776:SF7">
    <property type="entry name" value="D,D-DIPEPTIDE TRANSPORT ATP-BINDING PROTEIN DDPF-RELATED"/>
    <property type="match status" value="1"/>
</dbReference>
<keyword evidence="3" id="KW-0547">Nucleotide-binding</keyword>
<keyword evidence="7" id="KW-1185">Reference proteome</keyword>
<dbReference type="GO" id="GO:0055085">
    <property type="term" value="P:transmembrane transport"/>
    <property type="evidence" value="ECO:0007669"/>
    <property type="project" value="UniProtKB-ARBA"/>
</dbReference>
<dbReference type="NCBIfam" id="NF007739">
    <property type="entry name" value="PRK10419.1"/>
    <property type="match status" value="2"/>
</dbReference>
<sequence length="537" mass="58183">MTAPLLKVDNLCISAPSGPIVQGVGFTLERGRTLALIGESGSGKSMTALSILGLLPPGLSHATEGGVIFAGEALPLGEERRMRTIRGKRIAMVFQDPMACLNPFSSVGSQLDETLRRLNVTAREVRRERSQRLLTEVGLPDPPTILRRYPHELSGGQQQRVMIAMAIAGEPELLVADEPTSALDASVADGIVRLLADLQRRHRMAMLFITHDLAIAARLAHDIAVMQRGKVVEIGAAQVLMSAPRHPCSTRLIGARRMLGAPRSPAPTTIESRVLVANGVSVDYAPRRLFGRPFRAVEDVSLTLGAGNTLGILGESGSGKSTLGAAIAGLIGISGGCMTVLGQERTQRLHTLQGSRRRECQLIFQNPYGALNPRLTIAQLMAEPLALMGVAAAQHTERTTVALAEVGLERQHMMRYPHQLSGGQRQRVSISRALLCRPRLLVCDEVVSALDTTVKVQILKLLKRLQEAYGFGMVFIGHDIEVVRWISDEIIVMHKGRITDRFAAAEMEADERDTWTKRLLACTRVPSHSPSTAHACG</sequence>
<reference evidence="6 7" key="1">
    <citation type="submission" date="2018-01" db="EMBL/GenBank/DDBJ databases">
        <title>Halomonas endophytica sp. nov., isolated from storage liquid in the stems of Populus euphratica.</title>
        <authorList>
            <person name="Chen C."/>
        </authorList>
    </citation>
    <scope>NUCLEOTIDE SEQUENCE [LARGE SCALE GENOMIC DNA]</scope>
    <source>
        <strain evidence="6 7">MC28</strain>
    </source>
</reference>
<dbReference type="GO" id="GO:0005524">
    <property type="term" value="F:ATP binding"/>
    <property type="evidence" value="ECO:0007669"/>
    <property type="project" value="UniProtKB-KW"/>
</dbReference>
<gene>
    <name evidence="6" type="ORF">C1H69_02345</name>
</gene>
<proteinExistence type="inferred from homology"/>
<dbReference type="Gene3D" id="3.40.50.300">
    <property type="entry name" value="P-loop containing nucleotide triphosphate hydrolases"/>
    <property type="match status" value="2"/>
</dbReference>
<evidence type="ECO:0000313" key="6">
    <source>
        <dbReference type="EMBL" id="PMR77394.1"/>
    </source>
</evidence>
<dbReference type="InterPro" id="IPR003439">
    <property type="entry name" value="ABC_transporter-like_ATP-bd"/>
</dbReference>
<dbReference type="InterPro" id="IPR050319">
    <property type="entry name" value="ABC_transp_ATP-bind"/>
</dbReference>
<keyword evidence="2" id="KW-0813">Transport</keyword>
<dbReference type="PANTHER" id="PTHR43776">
    <property type="entry name" value="TRANSPORT ATP-BINDING PROTEIN"/>
    <property type="match status" value="1"/>
</dbReference>
<dbReference type="GO" id="GO:0016887">
    <property type="term" value="F:ATP hydrolysis activity"/>
    <property type="evidence" value="ECO:0007669"/>
    <property type="project" value="InterPro"/>
</dbReference>
<dbReference type="RefSeq" id="WP_102651808.1">
    <property type="nucleotide sequence ID" value="NZ_PNRF01000007.1"/>
</dbReference>
<evidence type="ECO:0000256" key="2">
    <source>
        <dbReference type="ARBA" id="ARBA00022448"/>
    </source>
</evidence>
<dbReference type="InterPro" id="IPR003593">
    <property type="entry name" value="AAA+_ATPase"/>
</dbReference>
<accession>A0A2N7UAC1</accession>
<feature type="domain" description="ABC transporter" evidence="5">
    <location>
        <begin position="6"/>
        <end position="253"/>
    </location>
</feature>
<evidence type="ECO:0000256" key="3">
    <source>
        <dbReference type="ARBA" id="ARBA00022741"/>
    </source>
</evidence>
<dbReference type="SMART" id="SM00382">
    <property type="entry name" value="AAA"/>
    <property type="match status" value="2"/>
</dbReference>
<dbReference type="EMBL" id="PNRF01000007">
    <property type="protein sequence ID" value="PMR77394.1"/>
    <property type="molecule type" value="Genomic_DNA"/>
</dbReference>
<comment type="caution">
    <text evidence="6">The sequence shown here is derived from an EMBL/GenBank/DDBJ whole genome shotgun (WGS) entry which is preliminary data.</text>
</comment>
<evidence type="ECO:0000256" key="4">
    <source>
        <dbReference type="ARBA" id="ARBA00022840"/>
    </source>
</evidence>
<evidence type="ECO:0000259" key="5">
    <source>
        <dbReference type="PROSITE" id="PS50893"/>
    </source>
</evidence>
<protein>
    <submittedName>
        <fullName evidence="6">Microcin ABC transporter ATP-binding protein</fullName>
    </submittedName>
</protein>
<evidence type="ECO:0000256" key="1">
    <source>
        <dbReference type="ARBA" id="ARBA00005417"/>
    </source>
</evidence>
<evidence type="ECO:0000313" key="7">
    <source>
        <dbReference type="Proteomes" id="UP000235803"/>
    </source>
</evidence>
<dbReference type="InterPro" id="IPR027417">
    <property type="entry name" value="P-loop_NTPase"/>
</dbReference>
<comment type="similarity">
    <text evidence="1">Belongs to the ABC transporter superfamily.</text>
</comment>
<dbReference type="NCBIfam" id="NF008453">
    <property type="entry name" value="PRK11308.1"/>
    <property type="match status" value="2"/>
</dbReference>